<dbReference type="InterPro" id="IPR052742">
    <property type="entry name" value="Mito_N-acetyltransferase"/>
</dbReference>
<evidence type="ECO:0000259" key="1">
    <source>
        <dbReference type="PROSITE" id="PS51186"/>
    </source>
</evidence>
<dbReference type="PANTHER" id="PTHR43138">
    <property type="entry name" value="ACETYLTRANSFERASE, GNAT FAMILY"/>
    <property type="match status" value="1"/>
</dbReference>
<evidence type="ECO:0000313" key="2">
    <source>
        <dbReference type="EMBL" id="GAA6146023.1"/>
    </source>
</evidence>
<dbReference type="RefSeq" id="WP_353295172.1">
    <property type="nucleotide sequence ID" value="NZ_BAABWH010000005.1"/>
</dbReference>
<dbReference type="PANTHER" id="PTHR43138:SF1">
    <property type="entry name" value="N-ACETYLTRANSFERASE ACA1"/>
    <property type="match status" value="1"/>
</dbReference>
<dbReference type="InterPro" id="IPR016181">
    <property type="entry name" value="Acyl_CoA_acyltransferase"/>
</dbReference>
<keyword evidence="3" id="KW-1185">Reference proteome</keyword>
<dbReference type="Gene3D" id="3.40.630.30">
    <property type="match status" value="1"/>
</dbReference>
<accession>A0ABQ0A0U7</accession>
<comment type="caution">
    <text evidence="2">The sequence shown here is derived from an EMBL/GenBank/DDBJ whole genome shotgun (WGS) entry which is preliminary data.</text>
</comment>
<dbReference type="Pfam" id="PF00583">
    <property type="entry name" value="Acetyltransf_1"/>
    <property type="match status" value="1"/>
</dbReference>
<feature type="domain" description="N-acetyltransferase" evidence="1">
    <location>
        <begin position="1"/>
        <end position="161"/>
    </location>
</feature>
<dbReference type="SUPFAM" id="SSF55729">
    <property type="entry name" value="Acyl-CoA N-acyltransferases (Nat)"/>
    <property type="match status" value="1"/>
</dbReference>
<evidence type="ECO:0000313" key="3">
    <source>
        <dbReference type="Proteomes" id="UP001481413"/>
    </source>
</evidence>
<dbReference type="PROSITE" id="PS51186">
    <property type="entry name" value="GNAT"/>
    <property type="match status" value="1"/>
</dbReference>
<gene>
    <name evidence="2" type="ORF">NBRC116585_21410</name>
</gene>
<name>A0ABQ0A0U7_9GAMM</name>
<dbReference type="EMBL" id="BAABWH010000005">
    <property type="protein sequence ID" value="GAA6146023.1"/>
    <property type="molecule type" value="Genomic_DNA"/>
</dbReference>
<dbReference type="InterPro" id="IPR000182">
    <property type="entry name" value="GNAT_dom"/>
</dbReference>
<organism evidence="2 3">
    <name type="scientific">Thalassolituus maritimus</name>
    <dbReference type="NCBI Taxonomy" id="484498"/>
    <lineage>
        <taxon>Bacteria</taxon>
        <taxon>Pseudomonadati</taxon>
        <taxon>Pseudomonadota</taxon>
        <taxon>Gammaproteobacteria</taxon>
        <taxon>Oceanospirillales</taxon>
        <taxon>Oceanospirillaceae</taxon>
        <taxon>Thalassolituus</taxon>
    </lineage>
</organism>
<proteinExistence type="predicted"/>
<reference evidence="2 3" key="1">
    <citation type="submission" date="2024-04" db="EMBL/GenBank/DDBJ databases">
        <title>Draft genome sequence of Thalassolituus maritimus NBRC 116585.</title>
        <authorList>
            <person name="Miyakawa T."/>
            <person name="Kusuya Y."/>
            <person name="Miura T."/>
        </authorList>
    </citation>
    <scope>NUCLEOTIDE SEQUENCE [LARGE SCALE GENOMIC DNA]</scope>
    <source>
        <strain evidence="2 3">5NW40-0001</strain>
    </source>
</reference>
<protein>
    <submittedName>
        <fullName evidence="2">N-acetyltransferase</fullName>
    </submittedName>
</protein>
<dbReference type="CDD" id="cd04301">
    <property type="entry name" value="NAT_SF"/>
    <property type="match status" value="1"/>
</dbReference>
<sequence length="162" mass="18465">MKIREATGNDFERIWPIFEEIVRAGETYAYPMDISKDEAKGLWIDYPRKTFVFEDDDGIMGTYYIKSNQSGPGQHVCNCGYMVSSKARGKGIATQMCEHSQLQALELGYKAMQFNFVASTNEVAVRLWKKLGFEIVGRLPKAFSHPNKGFVDALVMYKWLSI</sequence>
<dbReference type="Proteomes" id="UP001481413">
    <property type="component" value="Unassembled WGS sequence"/>
</dbReference>